<gene>
    <name evidence="1" type="ORF">BDV95DRAFT_44169</name>
</gene>
<evidence type="ECO:0000313" key="1">
    <source>
        <dbReference type="EMBL" id="KAF2871594.1"/>
    </source>
</evidence>
<organism evidence="1 2">
    <name type="scientific">Massariosphaeria phaeospora</name>
    <dbReference type="NCBI Taxonomy" id="100035"/>
    <lineage>
        <taxon>Eukaryota</taxon>
        <taxon>Fungi</taxon>
        <taxon>Dikarya</taxon>
        <taxon>Ascomycota</taxon>
        <taxon>Pezizomycotina</taxon>
        <taxon>Dothideomycetes</taxon>
        <taxon>Pleosporomycetidae</taxon>
        <taxon>Pleosporales</taxon>
        <taxon>Pleosporales incertae sedis</taxon>
        <taxon>Massariosphaeria</taxon>
    </lineage>
</organism>
<keyword evidence="2" id="KW-1185">Reference proteome</keyword>
<accession>A0A7C8I5W4</accession>
<evidence type="ECO:0000313" key="2">
    <source>
        <dbReference type="Proteomes" id="UP000481861"/>
    </source>
</evidence>
<sequence>MTRVERWVEGESHSLYAPSSIRKSRFYCFHSYLYVPYLSIRPALQGPSREVSVTMANTSRTNEVTKGVKLTERNVVEPAEYLGMGRWRATLLHGDFHEGRGRSLLDSPPSRLAVVVADGRPRIGDVLGAGTYSRPGRVASLESGGRSFLDNCGYRFPDNCLDNCRCRFPDNCLDNCGYRFPDNCLDNCRRSFLDSSSIRRLVAADRRPCPGPDADRCCRGPSGITGLEGHRGAGDDHCDGECQQGEHVLEWRLHGGGRVCWIGCWKGGREMDVGARRRE</sequence>
<comment type="caution">
    <text evidence="1">The sequence shown here is derived from an EMBL/GenBank/DDBJ whole genome shotgun (WGS) entry which is preliminary data.</text>
</comment>
<dbReference type="EMBL" id="JAADJZ010000011">
    <property type="protein sequence ID" value="KAF2871594.1"/>
    <property type="molecule type" value="Genomic_DNA"/>
</dbReference>
<protein>
    <submittedName>
        <fullName evidence="1">Uncharacterized protein</fullName>
    </submittedName>
</protein>
<proteinExistence type="predicted"/>
<dbReference type="Proteomes" id="UP000481861">
    <property type="component" value="Unassembled WGS sequence"/>
</dbReference>
<dbReference type="AlphaFoldDB" id="A0A7C8I5W4"/>
<name>A0A7C8I5W4_9PLEO</name>
<reference evidence="1 2" key="1">
    <citation type="submission" date="2020-01" db="EMBL/GenBank/DDBJ databases">
        <authorList>
            <consortium name="DOE Joint Genome Institute"/>
            <person name="Haridas S."/>
            <person name="Albert R."/>
            <person name="Binder M."/>
            <person name="Bloem J."/>
            <person name="Labutti K."/>
            <person name="Salamov A."/>
            <person name="Andreopoulos B."/>
            <person name="Baker S.E."/>
            <person name="Barry K."/>
            <person name="Bills G."/>
            <person name="Bluhm B.H."/>
            <person name="Cannon C."/>
            <person name="Castanera R."/>
            <person name="Culley D.E."/>
            <person name="Daum C."/>
            <person name="Ezra D."/>
            <person name="Gonzalez J.B."/>
            <person name="Henrissat B."/>
            <person name="Kuo A."/>
            <person name="Liang C."/>
            <person name="Lipzen A."/>
            <person name="Lutzoni F."/>
            <person name="Magnuson J."/>
            <person name="Mondo S."/>
            <person name="Nolan M."/>
            <person name="Ohm R."/>
            <person name="Pangilinan J."/>
            <person name="Park H.-J.H."/>
            <person name="Ramirez L."/>
            <person name="Alfaro M."/>
            <person name="Sun H."/>
            <person name="Tritt A."/>
            <person name="Yoshinaga Y."/>
            <person name="Zwiers L.-H.L."/>
            <person name="Turgeon B.G."/>
            <person name="Goodwin S.B."/>
            <person name="Spatafora J.W."/>
            <person name="Crous P.W."/>
            <person name="Grigoriev I.V."/>
        </authorList>
    </citation>
    <scope>NUCLEOTIDE SEQUENCE [LARGE SCALE GENOMIC DNA]</scope>
    <source>
        <strain evidence="1 2">CBS 611.86</strain>
    </source>
</reference>